<name>A0A2K1Z646_POPTR</name>
<dbReference type="Proteomes" id="UP000006729">
    <property type="component" value="Chromosome 9"/>
</dbReference>
<sequence>MLALKIIDPYPSAGLEHIVGDNMFAAKLLSAFMFRLVLNLVGYKLKLASRTNYCTF</sequence>
<evidence type="ECO:0000313" key="1">
    <source>
        <dbReference type="EMBL" id="PNT20746.1"/>
    </source>
</evidence>
<keyword evidence="2" id="KW-1185">Reference proteome</keyword>
<proteinExistence type="predicted"/>
<gene>
    <name evidence="1" type="ORF">POPTR_009G110300</name>
</gene>
<dbReference type="InParanoid" id="A0A2K1Z646"/>
<dbReference type="AlphaFoldDB" id="A0A2K1Z646"/>
<reference evidence="1 2" key="1">
    <citation type="journal article" date="2006" name="Science">
        <title>The genome of black cottonwood, Populus trichocarpa (Torr. &amp; Gray).</title>
        <authorList>
            <person name="Tuskan G.A."/>
            <person name="Difazio S."/>
            <person name="Jansson S."/>
            <person name="Bohlmann J."/>
            <person name="Grigoriev I."/>
            <person name="Hellsten U."/>
            <person name="Putnam N."/>
            <person name="Ralph S."/>
            <person name="Rombauts S."/>
            <person name="Salamov A."/>
            <person name="Schein J."/>
            <person name="Sterck L."/>
            <person name="Aerts A."/>
            <person name="Bhalerao R.R."/>
            <person name="Bhalerao R.P."/>
            <person name="Blaudez D."/>
            <person name="Boerjan W."/>
            <person name="Brun A."/>
            <person name="Brunner A."/>
            <person name="Busov V."/>
            <person name="Campbell M."/>
            <person name="Carlson J."/>
            <person name="Chalot M."/>
            <person name="Chapman J."/>
            <person name="Chen G.L."/>
            <person name="Cooper D."/>
            <person name="Coutinho P.M."/>
            <person name="Couturier J."/>
            <person name="Covert S."/>
            <person name="Cronk Q."/>
            <person name="Cunningham R."/>
            <person name="Davis J."/>
            <person name="Degroeve S."/>
            <person name="Dejardin A."/>
            <person name="Depamphilis C."/>
            <person name="Detter J."/>
            <person name="Dirks B."/>
            <person name="Dubchak I."/>
            <person name="Duplessis S."/>
            <person name="Ehlting J."/>
            <person name="Ellis B."/>
            <person name="Gendler K."/>
            <person name="Goodstein D."/>
            <person name="Gribskov M."/>
            <person name="Grimwood J."/>
            <person name="Groover A."/>
            <person name="Gunter L."/>
            <person name="Hamberger B."/>
            <person name="Heinze B."/>
            <person name="Helariutta Y."/>
            <person name="Henrissat B."/>
            <person name="Holligan D."/>
            <person name="Holt R."/>
            <person name="Huang W."/>
            <person name="Islam-Faridi N."/>
            <person name="Jones S."/>
            <person name="Jones-Rhoades M."/>
            <person name="Jorgensen R."/>
            <person name="Joshi C."/>
            <person name="Kangasjarvi J."/>
            <person name="Karlsson J."/>
            <person name="Kelleher C."/>
            <person name="Kirkpatrick R."/>
            <person name="Kirst M."/>
            <person name="Kohler A."/>
            <person name="Kalluri U."/>
            <person name="Larimer F."/>
            <person name="Leebens-Mack J."/>
            <person name="Leple J.C."/>
            <person name="Locascio P."/>
            <person name="Lou Y."/>
            <person name="Lucas S."/>
            <person name="Martin F."/>
            <person name="Montanini B."/>
            <person name="Napoli C."/>
            <person name="Nelson D.R."/>
            <person name="Nelson C."/>
            <person name="Nieminen K."/>
            <person name="Nilsson O."/>
            <person name="Pereda V."/>
            <person name="Peter G."/>
            <person name="Philippe R."/>
            <person name="Pilate G."/>
            <person name="Poliakov A."/>
            <person name="Razumovskaya J."/>
            <person name="Richardson P."/>
            <person name="Rinaldi C."/>
            <person name="Ritland K."/>
            <person name="Rouze P."/>
            <person name="Ryaboy D."/>
            <person name="Schmutz J."/>
            <person name="Schrader J."/>
            <person name="Segerman B."/>
            <person name="Shin H."/>
            <person name="Siddiqui A."/>
            <person name="Sterky F."/>
            <person name="Terry A."/>
            <person name="Tsai C.J."/>
            <person name="Uberbacher E."/>
            <person name="Unneberg P."/>
            <person name="Vahala J."/>
            <person name="Wall K."/>
            <person name="Wessler S."/>
            <person name="Yang G."/>
            <person name="Yin T."/>
            <person name="Douglas C."/>
            <person name="Marra M."/>
            <person name="Sandberg G."/>
            <person name="Van de Peer Y."/>
            <person name="Rokhsar D."/>
        </authorList>
    </citation>
    <scope>NUCLEOTIDE SEQUENCE [LARGE SCALE GENOMIC DNA]</scope>
    <source>
        <strain evidence="2">cv. Nisqually</strain>
    </source>
</reference>
<organism evidence="1 2">
    <name type="scientific">Populus trichocarpa</name>
    <name type="common">Western balsam poplar</name>
    <name type="synonym">Populus balsamifera subsp. trichocarpa</name>
    <dbReference type="NCBI Taxonomy" id="3694"/>
    <lineage>
        <taxon>Eukaryota</taxon>
        <taxon>Viridiplantae</taxon>
        <taxon>Streptophyta</taxon>
        <taxon>Embryophyta</taxon>
        <taxon>Tracheophyta</taxon>
        <taxon>Spermatophyta</taxon>
        <taxon>Magnoliopsida</taxon>
        <taxon>eudicotyledons</taxon>
        <taxon>Gunneridae</taxon>
        <taxon>Pentapetalae</taxon>
        <taxon>rosids</taxon>
        <taxon>fabids</taxon>
        <taxon>Malpighiales</taxon>
        <taxon>Salicaceae</taxon>
        <taxon>Saliceae</taxon>
        <taxon>Populus</taxon>
    </lineage>
</organism>
<evidence type="ECO:0000313" key="2">
    <source>
        <dbReference type="Proteomes" id="UP000006729"/>
    </source>
</evidence>
<protein>
    <submittedName>
        <fullName evidence="1">Uncharacterized protein</fullName>
    </submittedName>
</protein>
<accession>A0A2K1Z646</accession>
<dbReference type="EMBL" id="CM009298">
    <property type="protein sequence ID" value="PNT20746.1"/>
    <property type="molecule type" value="Genomic_DNA"/>
</dbReference>